<keyword evidence="1" id="KW-0812">Transmembrane</keyword>
<feature type="domain" description="DUF4142" evidence="2">
    <location>
        <begin position="50"/>
        <end position="183"/>
    </location>
</feature>
<geneLocation type="plasmid" evidence="3 4">
    <name>Cy782201</name>
</geneLocation>
<dbReference type="EMBL" id="CP002199">
    <property type="protein sequence ID" value="ADN17731.1"/>
    <property type="molecule type" value="Genomic_DNA"/>
</dbReference>
<protein>
    <recommendedName>
        <fullName evidence="2">DUF4142 domain-containing protein</fullName>
    </recommendedName>
</protein>
<accession>E0ULA1</accession>
<dbReference type="InterPro" id="IPR025419">
    <property type="entry name" value="DUF4142"/>
</dbReference>
<gene>
    <name evidence="3" type="ordered locus">Cyan7822_5877</name>
</gene>
<keyword evidence="3" id="KW-0614">Plasmid</keyword>
<proteinExistence type="predicted"/>
<dbReference type="HOGENOM" id="CLU_079636_1_0_3"/>
<dbReference type="PANTHER" id="PTHR38593">
    <property type="entry name" value="BLR2558 PROTEIN"/>
    <property type="match status" value="1"/>
</dbReference>
<dbReference type="OrthoDB" id="9101320at2"/>
<reference evidence="4" key="1">
    <citation type="journal article" date="2011" name="MBio">
        <title>Novel metabolic attributes of the genus Cyanothece, comprising a group of unicellular nitrogen-fixing Cyanobacteria.</title>
        <authorList>
            <person name="Bandyopadhyay A."/>
            <person name="Elvitigala T."/>
            <person name="Welsh E."/>
            <person name="Stockel J."/>
            <person name="Liberton M."/>
            <person name="Min H."/>
            <person name="Sherman L.A."/>
            <person name="Pakrasi H.B."/>
        </authorList>
    </citation>
    <scope>NUCLEOTIDE SEQUENCE [LARGE SCALE GENOMIC DNA]</scope>
    <source>
        <strain evidence="4">PCC 7822</strain>
        <plasmid evidence="4">Cy782201</plasmid>
    </source>
</reference>
<evidence type="ECO:0000313" key="3">
    <source>
        <dbReference type="EMBL" id="ADN17731.1"/>
    </source>
</evidence>
<keyword evidence="4" id="KW-1185">Reference proteome</keyword>
<dbReference type="RefSeq" id="WP_013334481.1">
    <property type="nucleotide sequence ID" value="NC_014533.1"/>
</dbReference>
<feature type="transmembrane region" description="Helical" evidence="1">
    <location>
        <begin position="7"/>
        <end position="25"/>
    </location>
</feature>
<dbReference type="Gene3D" id="1.20.1260.10">
    <property type="match status" value="1"/>
</dbReference>
<dbReference type="Proteomes" id="UP000008206">
    <property type="component" value="Plasmid Cy782201"/>
</dbReference>
<evidence type="ECO:0000259" key="2">
    <source>
        <dbReference type="Pfam" id="PF13628"/>
    </source>
</evidence>
<dbReference type="InterPro" id="IPR012347">
    <property type="entry name" value="Ferritin-like"/>
</dbReference>
<dbReference type="Pfam" id="PF13628">
    <property type="entry name" value="DUF4142"/>
    <property type="match status" value="1"/>
</dbReference>
<dbReference type="KEGG" id="cyj:Cyan7822_5877"/>
<dbReference type="AlphaFoldDB" id="E0ULA1"/>
<dbReference type="PANTHER" id="PTHR38593:SF1">
    <property type="entry name" value="BLR2558 PROTEIN"/>
    <property type="match status" value="1"/>
</dbReference>
<name>E0ULA1_GLOV7</name>
<keyword evidence="1" id="KW-1133">Transmembrane helix</keyword>
<evidence type="ECO:0000256" key="1">
    <source>
        <dbReference type="SAM" id="Phobius"/>
    </source>
</evidence>
<sequence>MKQRLSIIGLFVVGLIATLGIYLGVPHSNQVVAQTPNPTTTQTTQLNEIDRQFIMEANQAAIGNIMLGQLALKKSNNSQVQAFANAEIQEQTQNQNNLNKITPQLGVDLSRTPTAKFQAAMARLSQLNEEQFNSAYMDEGGVNAHLENAALFQREAAFGQNPQIVALANSSLPIIKQHFTTASNATNYQFAEVLRQYSNISSNSVTK</sequence>
<evidence type="ECO:0000313" key="4">
    <source>
        <dbReference type="Proteomes" id="UP000008206"/>
    </source>
</evidence>
<keyword evidence="1" id="KW-0472">Membrane</keyword>
<organism evidence="3 4">
    <name type="scientific">Gloeothece verrucosa (strain PCC 7822)</name>
    <name type="common">Cyanothece sp. (strain PCC 7822)</name>
    <dbReference type="NCBI Taxonomy" id="497965"/>
    <lineage>
        <taxon>Bacteria</taxon>
        <taxon>Bacillati</taxon>
        <taxon>Cyanobacteriota</taxon>
        <taxon>Cyanophyceae</taxon>
        <taxon>Oscillatoriophycideae</taxon>
        <taxon>Chroococcales</taxon>
        <taxon>Aphanothecaceae</taxon>
        <taxon>Gloeothece</taxon>
        <taxon>Gloeothece verrucosa</taxon>
    </lineage>
</organism>